<reference evidence="7" key="1">
    <citation type="submission" date="2016-11" db="UniProtKB">
        <authorList>
            <consortium name="WormBaseParasite"/>
        </authorList>
    </citation>
    <scope>IDENTIFICATION</scope>
</reference>
<dbReference type="Gene3D" id="2.130.10.10">
    <property type="entry name" value="YVTN repeat-like/Quinoprotein amine dehydrogenase"/>
    <property type="match status" value="1"/>
</dbReference>
<dbReference type="OMA" id="LWVICEN"/>
<dbReference type="Proteomes" id="UP000095281">
    <property type="component" value="Unplaced"/>
</dbReference>
<dbReference type="WBParaSite" id="MhA1_Contig952.frz3.gene21">
    <property type="protein sequence ID" value="MhA1_Contig952.frz3.gene21"/>
    <property type="gene ID" value="MhA1_Contig952.frz3.gene21"/>
</dbReference>
<dbReference type="InterPro" id="IPR015943">
    <property type="entry name" value="WD40/YVTN_repeat-like_dom_sf"/>
</dbReference>
<dbReference type="InterPro" id="IPR045161">
    <property type="entry name" value="Utp18"/>
</dbReference>
<accession>A0A1I8C151</accession>
<keyword evidence="4" id="KW-0677">Repeat</keyword>
<dbReference type="PANTHER" id="PTHR18359">
    <property type="entry name" value="WD-REPEAT PROTEIN-RELATED"/>
    <property type="match status" value="1"/>
</dbReference>
<name>A0A1I8C151_MELHA</name>
<comment type="subcellular location">
    <subcellularLocation>
        <location evidence="1">Nucleus</location>
        <location evidence="1">Nucleolus</location>
    </subcellularLocation>
</comment>
<protein>
    <submittedName>
        <fullName evidence="7">WD_REPEATS_REGION domain-containing protein</fullName>
    </submittedName>
</protein>
<keyword evidence="6" id="KW-1185">Reference proteome</keyword>
<keyword evidence="3" id="KW-0853">WD repeat</keyword>
<keyword evidence="2" id="KW-0698">rRNA processing</keyword>
<evidence type="ECO:0000256" key="1">
    <source>
        <dbReference type="ARBA" id="ARBA00004604"/>
    </source>
</evidence>
<dbReference type="PANTHER" id="PTHR18359:SF0">
    <property type="entry name" value="U3 SMALL NUCLEOLAR RNA-ASSOCIATED PROTEIN 18 HOMOLOG"/>
    <property type="match status" value="1"/>
</dbReference>
<evidence type="ECO:0000256" key="5">
    <source>
        <dbReference type="ARBA" id="ARBA00023242"/>
    </source>
</evidence>
<dbReference type="InterPro" id="IPR036322">
    <property type="entry name" value="WD40_repeat_dom_sf"/>
</dbReference>
<keyword evidence="5" id="KW-0539">Nucleus</keyword>
<dbReference type="AlphaFoldDB" id="A0A1I8C151"/>
<evidence type="ECO:0000256" key="4">
    <source>
        <dbReference type="ARBA" id="ARBA00022737"/>
    </source>
</evidence>
<evidence type="ECO:0000256" key="3">
    <source>
        <dbReference type="ARBA" id="ARBA00022574"/>
    </source>
</evidence>
<evidence type="ECO:0000313" key="6">
    <source>
        <dbReference type="Proteomes" id="UP000095281"/>
    </source>
</evidence>
<dbReference type="GO" id="GO:0034388">
    <property type="term" value="C:Pwp2p-containing subcomplex of 90S preribosome"/>
    <property type="evidence" value="ECO:0007669"/>
    <property type="project" value="TreeGrafter"/>
</dbReference>
<evidence type="ECO:0000313" key="7">
    <source>
        <dbReference type="WBParaSite" id="MhA1_Contig952.frz3.gene21"/>
    </source>
</evidence>
<proteinExistence type="predicted"/>
<evidence type="ECO:0000256" key="2">
    <source>
        <dbReference type="ARBA" id="ARBA00022552"/>
    </source>
</evidence>
<dbReference type="GO" id="GO:0032040">
    <property type="term" value="C:small-subunit processome"/>
    <property type="evidence" value="ECO:0007669"/>
    <property type="project" value="TreeGrafter"/>
</dbReference>
<dbReference type="GO" id="GO:0006364">
    <property type="term" value="P:rRNA processing"/>
    <property type="evidence" value="ECO:0007669"/>
    <property type="project" value="UniProtKB-KW"/>
</dbReference>
<dbReference type="SUPFAM" id="SSF50978">
    <property type="entry name" value="WD40 repeat-like"/>
    <property type="match status" value="1"/>
</dbReference>
<sequence length="214" mass="24145">MEPAWVDEDDDRVADGGIIMERPFIIRNVDDDLGELVDRTHQKLTRKCLRERYITTSIYGKGTPKWAKPEDDERNGSSSALNALTRFAGNTNIGSKSLPAKELKFTLLRDPTIGHQQGTVNCLKFHPSMPILVSATSTGRIALFQLCDDVQNLLLRKSNFFLQDVTIPNISFDYITFFNEGSSLFASANNQNYCYVYDLLSGEIKQIKQPKGFK</sequence>
<organism evidence="6 7">
    <name type="scientific">Meloidogyne hapla</name>
    <name type="common">Root-knot nematode worm</name>
    <dbReference type="NCBI Taxonomy" id="6305"/>
    <lineage>
        <taxon>Eukaryota</taxon>
        <taxon>Metazoa</taxon>
        <taxon>Ecdysozoa</taxon>
        <taxon>Nematoda</taxon>
        <taxon>Chromadorea</taxon>
        <taxon>Rhabditida</taxon>
        <taxon>Tylenchina</taxon>
        <taxon>Tylenchomorpha</taxon>
        <taxon>Tylenchoidea</taxon>
        <taxon>Meloidogynidae</taxon>
        <taxon>Meloidogyninae</taxon>
        <taxon>Meloidogyne</taxon>
    </lineage>
</organism>